<keyword evidence="4" id="KW-1185">Reference proteome</keyword>
<dbReference type="PANTHER" id="PTHR34223:SF51">
    <property type="entry name" value="OS06G0556300 PROTEIN"/>
    <property type="match status" value="1"/>
</dbReference>
<evidence type="ECO:0000313" key="3">
    <source>
        <dbReference type="EMBL" id="KAK9921291.1"/>
    </source>
</evidence>
<feature type="domain" description="F-box/LRR-repeat protein 15/At3g58940/PEG3-like LRR" evidence="2">
    <location>
        <begin position="116"/>
        <end position="275"/>
    </location>
</feature>
<evidence type="ECO:0000259" key="2">
    <source>
        <dbReference type="Pfam" id="PF24758"/>
    </source>
</evidence>
<dbReference type="Pfam" id="PF24758">
    <property type="entry name" value="LRR_At5g56370"/>
    <property type="match status" value="1"/>
</dbReference>
<evidence type="ECO:0000313" key="4">
    <source>
        <dbReference type="Proteomes" id="UP001457282"/>
    </source>
</evidence>
<dbReference type="InterPro" id="IPR055411">
    <property type="entry name" value="LRR_FXL15/At3g58940/PEG3-like"/>
</dbReference>
<protein>
    <recommendedName>
        <fullName evidence="5">F-box domain-containing protein</fullName>
    </recommendedName>
</protein>
<dbReference type="AlphaFoldDB" id="A0AAW1WBS1"/>
<dbReference type="InterPro" id="IPR032675">
    <property type="entry name" value="LRR_dom_sf"/>
</dbReference>
<dbReference type="Pfam" id="PF00646">
    <property type="entry name" value="F-box"/>
    <property type="match status" value="1"/>
</dbReference>
<evidence type="ECO:0000259" key="1">
    <source>
        <dbReference type="Pfam" id="PF00646"/>
    </source>
</evidence>
<comment type="caution">
    <text evidence="3">The sequence shown here is derived from an EMBL/GenBank/DDBJ whole genome shotgun (WGS) entry which is preliminary data.</text>
</comment>
<reference evidence="3 4" key="1">
    <citation type="journal article" date="2023" name="G3 (Bethesda)">
        <title>A chromosome-length genome assembly and annotation of blackberry (Rubus argutus, cv. 'Hillquist').</title>
        <authorList>
            <person name="Bruna T."/>
            <person name="Aryal R."/>
            <person name="Dudchenko O."/>
            <person name="Sargent D.J."/>
            <person name="Mead D."/>
            <person name="Buti M."/>
            <person name="Cavallini A."/>
            <person name="Hytonen T."/>
            <person name="Andres J."/>
            <person name="Pham M."/>
            <person name="Weisz D."/>
            <person name="Mascagni F."/>
            <person name="Usai G."/>
            <person name="Natali L."/>
            <person name="Bassil N."/>
            <person name="Fernandez G.E."/>
            <person name="Lomsadze A."/>
            <person name="Armour M."/>
            <person name="Olukolu B."/>
            <person name="Poorten T."/>
            <person name="Britton C."/>
            <person name="Davik J."/>
            <person name="Ashrafi H."/>
            <person name="Aiden E.L."/>
            <person name="Borodovsky M."/>
            <person name="Worthington M."/>
        </authorList>
    </citation>
    <scope>NUCLEOTIDE SEQUENCE [LARGE SCALE GENOMIC DNA]</scope>
    <source>
        <strain evidence="3">PI 553951</strain>
    </source>
</reference>
<organism evidence="3 4">
    <name type="scientific">Rubus argutus</name>
    <name type="common">Southern blackberry</name>
    <dbReference type="NCBI Taxonomy" id="59490"/>
    <lineage>
        <taxon>Eukaryota</taxon>
        <taxon>Viridiplantae</taxon>
        <taxon>Streptophyta</taxon>
        <taxon>Embryophyta</taxon>
        <taxon>Tracheophyta</taxon>
        <taxon>Spermatophyta</taxon>
        <taxon>Magnoliopsida</taxon>
        <taxon>eudicotyledons</taxon>
        <taxon>Gunneridae</taxon>
        <taxon>Pentapetalae</taxon>
        <taxon>rosids</taxon>
        <taxon>fabids</taxon>
        <taxon>Rosales</taxon>
        <taxon>Rosaceae</taxon>
        <taxon>Rosoideae</taxon>
        <taxon>Rosoideae incertae sedis</taxon>
        <taxon>Rubus</taxon>
    </lineage>
</organism>
<name>A0AAW1WBS1_RUBAR</name>
<accession>A0AAW1WBS1</accession>
<dbReference type="EMBL" id="JBEDUW010000006">
    <property type="protein sequence ID" value="KAK9921291.1"/>
    <property type="molecule type" value="Genomic_DNA"/>
</dbReference>
<gene>
    <name evidence="3" type="ORF">M0R45_029808</name>
</gene>
<dbReference type="PANTHER" id="PTHR34223">
    <property type="entry name" value="OS11G0201299 PROTEIN"/>
    <property type="match status" value="1"/>
</dbReference>
<dbReference type="Gene3D" id="3.80.10.10">
    <property type="entry name" value="Ribonuclease Inhibitor"/>
    <property type="match status" value="1"/>
</dbReference>
<dbReference type="Gene3D" id="1.20.1280.50">
    <property type="match status" value="1"/>
</dbReference>
<feature type="domain" description="F-box" evidence="1">
    <location>
        <begin position="23"/>
        <end position="55"/>
    </location>
</feature>
<dbReference type="InterPro" id="IPR053197">
    <property type="entry name" value="F-box_SCFL_complex_component"/>
</dbReference>
<dbReference type="SUPFAM" id="SSF52058">
    <property type="entry name" value="L domain-like"/>
    <property type="match status" value="1"/>
</dbReference>
<dbReference type="SUPFAM" id="SSF81383">
    <property type="entry name" value="F-box domain"/>
    <property type="match status" value="1"/>
</dbReference>
<dbReference type="InterPro" id="IPR036047">
    <property type="entry name" value="F-box-like_dom_sf"/>
</dbReference>
<proteinExistence type="predicted"/>
<dbReference type="InterPro" id="IPR001810">
    <property type="entry name" value="F-box_dom"/>
</dbReference>
<evidence type="ECO:0008006" key="5">
    <source>
        <dbReference type="Google" id="ProtNLM"/>
    </source>
</evidence>
<sequence>MEQKHILSAVGSSLDQGAPRDRFSGLPDNVAHHILSFLNFRALTRVGSLSKRCRDFYLSTPSLDIYDSGGNKQQQLSLLNSIDRFLVHRGDNKIQCFRISWGFCSGISDEVFRLITWIQIAVRCNVEVLEFHVTSWHSPETIELPSCIVLCESLRSLVIDFDAILKVPTFASFTSLQSLKLKHVRVDERFCHWMSSTSCECIKELHLFEVNAENMTVQSSSLESFTFVVHAYSDLCHLSISGEKLVHVHIEWGFYNPGSRSLNISAPNLKTLKGLEEC</sequence>
<dbReference type="Proteomes" id="UP001457282">
    <property type="component" value="Unassembled WGS sequence"/>
</dbReference>